<feature type="coiled-coil region" evidence="1">
    <location>
        <begin position="40"/>
        <end position="74"/>
    </location>
</feature>
<dbReference type="AlphaFoldDB" id="A0A8R1E831"/>
<protein>
    <recommendedName>
        <fullName evidence="4">Shugoshin C-terminal domain-containing protein</fullName>
    </recommendedName>
</protein>
<evidence type="ECO:0008006" key="4">
    <source>
        <dbReference type="Google" id="ProtNLM"/>
    </source>
</evidence>
<evidence type="ECO:0000313" key="2">
    <source>
        <dbReference type="EnsemblMetazoa" id="CJA23764.1"/>
    </source>
</evidence>
<evidence type="ECO:0000256" key="1">
    <source>
        <dbReference type="SAM" id="Coils"/>
    </source>
</evidence>
<sequence>MNAQMAQTIFAAAPVVKKRNSKEDQPTNYKSTNESLVKRNLMYKQQLVQASKTIEKLRDENVALRQRNQELMDTSDERKLELIVEQRVRSRLAHAAVLNKKLVKILQQTGSELTGLFKDFEPAEPSNLNSKRMPKLELSCLRRNRAPFQPVLFRASSIR</sequence>
<keyword evidence="3" id="KW-1185">Reference proteome</keyword>
<reference evidence="3" key="1">
    <citation type="submission" date="2010-08" db="EMBL/GenBank/DDBJ databases">
        <authorList>
            <consortium name="Caenorhabditis japonica Sequencing Consortium"/>
            <person name="Wilson R.K."/>
        </authorList>
    </citation>
    <scope>NUCLEOTIDE SEQUENCE [LARGE SCALE GENOMIC DNA]</scope>
    <source>
        <strain evidence="3">DF5081</strain>
    </source>
</reference>
<dbReference type="EnsemblMetazoa" id="CJA23764.1">
    <property type="protein sequence ID" value="CJA23764.1"/>
    <property type="gene ID" value="WBGene00179336"/>
</dbReference>
<keyword evidence="1" id="KW-0175">Coiled coil</keyword>
<dbReference type="Proteomes" id="UP000005237">
    <property type="component" value="Unassembled WGS sequence"/>
</dbReference>
<proteinExistence type="predicted"/>
<reference evidence="2" key="2">
    <citation type="submission" date="2022-06" db="UniProtKB">
        <authorList>
            <consortium name="EnsemblMetazoa"/>
        </authorList>
    </citation>
    <scope>IDENTIFICATION</scope>
    <source>
        <strain evidence="2">DF5081</strain>
    </source>
</reference>
<evidence type="ECO:0000313" key="3">
    <source>
        <dbReference type="Proteomes" id="UP000005237"/>
    </source>
</evidence>
<accession>A0A8R1E831</accession>
<name>A0A8R1E831_CAEJA</name>
<organism evidence="2 3">
    <name type="scientific">Caenorhabditis japonica</name>
    <dbReference type="NCBI Taxonomy" id="281687"/>
    <lineage>
        <taxon>Eukaryota</taxon>
        <taxon>Metazoa</taxon>
        <taxon>Ecdysozoa</taxon>
        <taxon>Nematoda</taxon>
        <taxon>Chromadorea</taxon>
        <taxon>Rhabditida</taxon>
        <taxon>Rhabditina</taxon>
        <taxon>Rhabditomorpha</taxon>
        <taxon>Rhabditoidea</taxon>
        <taxon>Rhabditidae</taxon>
        <taxon>Peloderinae</taxon>
        <taxon>Caenorhabditis</taxon>
    </lineage>
</organism>